<gene>
    <name evidence="2" type="ORF">Rifp1Sym_cc00100</name>
</gene>
<dbReference type="GO" id="GO:0020037">
    <property type="term" value="F:heme binding"/>
    <property type="evidence" value="ECO:0007669"/>
    <property type="project" value="InterPro"/>
</dbReference>
<dbReference type="InterPro" id="IPR024096">
    <property type="entry name" value="NO_sig/Golgi_transp_ligand-bd"/>
</dbReference>
<dbReference type="EMBL" id="AFOC01000056">
    <property type="protein sequence ID" value="EGV50938.1"/>
    <property type="molecule type" value="Genomic_DNA"/>
</dbReference>
<comment type="caution">
    <text evidence="2">The sequence shown here is derived from an EMBL/GenBank/DDBJ whole genome shotgun (WGS) entry which is preliminary data.</text>
</comment>
<dbReference type="Proteomes" id="UP000004491">
    <property type="component" value="Unassembled WGS sequence"/>
</dbReference>
<dbReference type="Pfam" id="PF07700">
    <property type="entry name" value="HNOB"/>
    <property type="match status" value="1"/>
</dbReference>
<sequence>MPIRRPRMKGIVFSKFIEFVEERFSPEMADDIIESSDLPSGGAYTSVGTYDHREMLQLVTALSEKSGTPVPDLVRSFGCHLFGILAGAYPQFLEGIDSSLEFLQLIENYIHVEVRKLYPDAELPTFEHCSPSANQLELIYYSKRPLGDLAHGLIEGCAAHFGDTLSIEREELLVEEGTSIRFLLTRQV</sequence>
<dbReference type="Gene3D" id="3.90.1520.10">
    <property type="entry name" value="H-NOX domain"/>
    <property type="match status" value="1"/>
</dbReference>
<accession>G2DEL4</accession>
<dbReference type="InterPro" id="IPR038158">
    <property type="entry name" value="H-NOX_domain_sf"/>
</dbReference>
<evidence type="ECO:0000313" key="2">
    <source>
        <dbReference type="EMBL" id="EGV50938.1"/>
    </source>
</evidence>
<protein>
    <submittedName>
        <fullName evidence="2">Putative 2,4 dihydroxyhept-2-ene-1,7-dioic acid aldolase</fullName>
    </submittedName>
</protein>
<proteinExistence type="predicted"/>
<dbReference type="PATRIC" id="fig|1048808.3.peg.2060"/>
<name>G2DEL4_9GAMM</name>
<dbReference type="InterPro" id="IPR011644">
    <property type="entry name" value="Heme_NO-bd"/>
</dbReference>
<dbReference type="AlphaFoldDB" id="G2DEL4"/>
<reference evidence="2" key="1">
    <citation type="journal article" date="2011" name="ISME J.">
        <title>The endosymbionts of the deep-sea tubeworms Riftia pachyptila and Tevnia jerichonana share an identical physiology as revealed by proteogenomic analyses.</title>
        <authorList>
            <person name="Gardebrecht A."/>
            <person name="Markert S."/>
            <person name="Felbeck H."/>
            <person name="Thuermer A."/>
            <person name="Albrecht D."/>
            <person name="Wollherr A."/>
            <person name="Kabisch J."/>
            <person name="Lehmann R."/>
            <person name="Daniel R."/>
            <person name="Liesegang H."/>
            <person name="Hecker M."/>
            <person name="Sievert S.M."/>
            <person name="Schweder T."/>
        </authorList>
    </citation>
    <scope>NUCLEOTIDE SEQUENCE [LARGE SCALE GENOMIC DNA]</scope>
</reference>
<evidence type="ECO:0000313" key="3">
    <source>
        <dbReference type="Proteomes" id="UP000004491"/>
    </source>
</evidence>
<organism evidence="2 3">
    <name type="scientific">endosymbiont of Riftia pachyptila</name>
    <name type="common">vent Ph05</name>
    <dbReference type="NCBI Taxonomy" id="1048808"/>
    <lineage>
        <taxon>Bacteria</taxon>
        <taxon>Pseudomonadati</taxon>
        <taxon>Pseudomonadota</taxon>
        <taxon>Gammaproteobacteria</taxon>
        <taxon>sulfur-oxidizing symbionts</taxon>
    </lineage>
</organism>
<evidence type="ECO:0000259" key="1">
    <source>
        <dbReference type="Pfam" id="PF07700"/>
    </source>
</evidence>
<keyword evidence="3" id="KW-1185">Reference proteome</keyword>
<dbReference type="SUPFAM" id="SSF111126">
    <property type="entry name" value="Ligand-binding domain in the NO signalling and Golgi transport"/>
    <property type="match status" value="1"/>
</dbReference>
<feature type="domain" description="Heme NO-binding" evidence="1">
    <location>
        <begin position="9"/>
        <end position="168"/>
    </location>
</feature>